<dbReference type="InterPro" id="IPR052709">
    <property type="entry name" value="Transposase-MT_Hybrid"/>
</dbReference>
<gene>
    <name evidence="2" type="ORF">LAZ67_6002147</name>
</gene>
<evidence type="ECO:0000313" key="3">
    <source>
        <dbReference type="Proteomes" id="UP001235939"/>
    </source>
</evidence>
<dbReference type="Pfam" id="PF17906">
    <property type="entry name" value="HTH_48"/>
    <property type="match status" value="1"/>
</dbReference>
<dbReference type="PANTHER" id="PTHR46060">
    <property type="entry name" value="MARINER MOS1 TRANSPOSASE-LIKE PROTEIN"/>
    <property type="match status" value="1"/>
</dbReference>
<accession>A0ABY6KKM5</accession>
<dbReference type="InterPro" id="IPR041426">
    <property type="entry name" value="Mos1_HTH"/>
</dbReference>
<dbReference type="EMBL" id="CP092868">
    <property type="protein sequence ID" value="UYV69039.1"/>
    <property type="molecule type" value="Genomic_DNA"/>
</dbReference>
<evidence type="ECO:0000313" key="2">
    <source>
        <dbReference type="EMBL" id="UYV69039.1"/>
    </source>
</evidence>
<dbReference type="Proteomes" id="UP001235939">
    <property type="component" value="Chromosome 06"/>
</dbReference>
<feature type="domain" description="Mos1 transposase HTH" evidence="1">
    <location>
        <begin position="13"/>
        <end position="46"/>
    </location>
</feature>
<keyword evidence="3" id="KW-1185">Reference proteome</keyword>
<protein>
    <recommendedName>
        <fullName evidence="1">Mos1 transposase HTH domain-containing protein</fullName>
    </recommendedName>
</protein>
<sequence length="100" mass="11601">MNKEQQTWSVIKETVSESFQILKKAFKEDALSQSRTFEWFARFKAGRTIIKDDIHTGRPLSIRNPENALKIKSSIKENPRITIIELSEDLDIFFGKCKPS</sequence>
<evidence type="ECO:0000259" key="1">
    <source>
        <dbReference type="Pfam" id="PF17906"/>
    </source>
</evidence>
<dbReference type="PANTHER" id="PTHR46060:SF1">
    <property type="entry name" value="MARINER MOS1 TRANSPOSASE-LIKE PROTEIN"/>
    <property type="match status" value="1"/>
</dbReference>
<organism evidence="2 3">
    <name type="scientific">Cordylochernes scorpioides</name>
    <dbReference type="NCBI Taxonomy" id="51811"/>
    <lineage>
        <taxon>Eukaryota</taxon>
        <taxon>Metazoa</taxon>
        <taxon>Ecdysozoa</taxon>
        <taxon>Arthropoda</taxon>
        <taxon>Chelicerata</taxon>
        <taxon>Arachnida</taxon>
        <taxon>Pseudoscorpiones</taxon>
        <taxon>Cheliferoidea</taxon>
        <taxon>Chernetidae</taxon>
        <taxon>Cordylochernes</taxon>
    </lineage>
</organism>
<reference evidence="2 3" key="1">
    <citation type="submission" date="2022-01" db="EMBL/GenBank/DDBJ databases">
        <title>A chromosomal length assembly of Cordylochernes scorpioides.</title>
        <authorList>
            <person name="Zeh D."/>
            <person name="Zeh J."/>
        </authorList>
    </citation>
    <scope>NUCLEOTIDE SEQUENCE [LARGE SCALE GENOMIC DNA]</scope>
    <source>
        <strain evidence="2">IN4F17</strain>
        <tissue evidence="2">Whole Body</tissue>
    </source>
</reference>
<name>A0ABY6KKM5_9ARAC</name>
<dbReference type="Gene3D" id="1.10.10.1450">
    <property type="match status" value="1"/>
</dbReference>
<proteinExistence type="predicted"/>